<dbReference type="PRINTS" id="PR00344">
    <property type="entry name" value="BCTRLSENSOR"/>
</dbReference>
<dbReference type="SUPFAM" id="SSF55874">
    <property type="entry name" value="ATPase domain of HSP90 chaperone/DNA topoisomerase II/histidine kinase"/>
    <property type="match status" value="1"/>
</dbReference>
<keyword evidence="6" id="KW-0902">Two-component regulatory system</keyword>
<dbReference type="InterPro" id="IPR036890">
    <property type="entry name" value="HATPase_C_sf"/>
</dbReference>
<feature type="transmembrane region" description="Helical" evidence="8">
    <location>
        <begin position="30"/>
        <end position="49"/>
    </location>
</feature>
<evidence type="ECO:0000256" key="8">
    <source>
        <dbReference type="SAM" id="Phobius"/>
    </source>
</evidence>
<keyword evidence="4" id="KW-0808">Transferase</keyword>
<evidence type="ECO:0000256" key="4">
    <source>
        <dbReference type="ARBA" id="ARBA00022679"/>
    </source>
</evidence>
<protein>
    <recommendedName>
        <fullName evidence="2">histidine kinase</fullName>
        <ecNumber evidence="2">2.7.13.3</ecNumber>
    </recommendedName>
</protein>
<dbReference type="InterPro" id="IPR050736">
    <property type="entry name" value="Sensor_HK_Regulatory"/>
</dbReference>
<dbReference type="CDD" id="cd00082">
    <property type="entry name" value="HisKA"/>
    <property type="match status" value="1"/>
</dbReference>
<dbReference type="Pfam" id="PF02518">
    <property type="entry name" value="HATPase_c"/>
    <property type="match status" value="1"/>
</dbReference>
<evidence type="ECO:0000313" key="12">
    <source>
        <dbReference type="Proteomes" id="UP000321323"/>
    </source>
</evidence>
<dbReference type="InterPro" id="IPR004358">
    <property type="entry name" value="Sig_transdc_His_kin-like_C"/>
</dbReference>
<dbReference type="Pfam" id="PF00512">
    <property type="entry name" value="HisKA"/>
    <property type="match status" value="1"/>
</dbReference>
<organism evidence="11 12">
    <name type="scientific">[Empedobacter] haloabium</name>
    <dbReference type="NCBI Taxonomy" id="592317"/>
    <lineage>
        <taxon>Bacteria</taxon>
        <taxon>Pseudomonadati</taxon>
        <taxon>Pseudomonadota</taxon>
        <taxon>Betaproteobacteria</taxon>
        <taxon>Burkholderiales</taxon>
        <taxon>Oxalobacteraceae</taxon>
        <taxon>Telluria group</taxon>
        <taxon>Telluria group incertae sedis</taxon>
    </lineage>
</organism>
<evidence type="ECO:0000256" key="2">
    <source>
        <dbReference type="ARBA" id="ARBA00012438"/>
    </source>
</evidence>
<keyword evidence="5 11" id="KW-0418">Kinase</keyword>
<evidence type="ECO:0000259" key="9">
    <source>
        <dbReference type="PROSITE" id="PS50109"/>
    </source>
</evidence>
<name>A0ABZ1UGI6_9BURK</name>
<keyword evidence="8" id="KW-1133">Transmembrane helix</keyword>
<dbReference type="EMBL" id="CP136508">
    <property type="protein sequence ID" value="WUR11812.1"/>
    <property type="molecule type" value="Genomic_DNA"/>
</dbReference>
<feature type="transmembrane region" description="Helical" evidence="8">
    <location>
        <begin position="61"/>
        <end position="80"/>
    </location>
</feature>
<comment type="catalytic activity">
    <reaction evidence="1">
        <text>ATP + protein L-histidine = ADP + protein N-phospho-L-histidine.</text>
        <dbReference type="EC" id="2.7.13.3"/>
    </reaction>
</comment>
<dbReference type="SUPFAM" id="SSF47384">
    <property type="entry name" value="Homodimeric domain of signal transducing histidine kinase"/>
    <property type="match status" value="1"/>
</dbReference>
<evidence type="ECO:0000259" key="10">
    <source>
        <dbReference type="PROSITE" id="PS50110"/>
    </source>
</evidence>
<feature type="domain" description="Histidine kinase" evidence="9">
    <location>
        <begin position="194"/>
        <end position="410"/>
    </location>
</feature>
<dbReference type="SUPFAM" id="SSF52172">
    <property type="entry name" value="CheY-like"/>
    <property type="match status" value="1"/>
</dbReference>
<dbReference type="Gene3D" id="3.40.50.2300">
    <property type="match status" value="1"/>
</dbReference>
<dbReference type="Proteomes" id="UP000321323">
    <property type="component" value="Chromosome"/>
</dbReference>
<dbReference type="GO" id="GO:0016301">
    <property type="term" value="F:kinase activity"/>
    <property type="evidence" value="ECO:0007669"/>
    <property type="project" value="UniProtKB-KW"/>
</dbReference>
<dbReference type="PANTHER" id="PTHR43711:SF31">
    <property type="entry name" value="HISTIDINE KINASE"/>
    <property type="match status" value="1"/>
</dbReference>
<dbReference type="Gene3D" id="3.30.565.10">
    <property type="entry name" value="Histidine kinase-like ATPase, C-terminal domain"/>
    <property type="match status" value="1"/>
</dbReference>
<dbReference type="InterPro" id="IPR003594">
    <property type="entry name" value="HATPase_dom"/>
</dbReference>
<dbReference type="EC" id="2.7.13.3" evidence="2"/>
<evidence type="ECO:0000256" key="6">
    <source>
        <dbReference type="ARBA" id="ARBA00023012"/>
    </source>
</evidence>
<dbReference type="SMART" id="SM00388">
    <property type="entry name" value="HisKA"/>
    <property type="match status" value="1"/>
</dbReference>
<feature type="modified residue" description="4-aspartylphosphate" evidence="7">
    <location>
        <position position="479"/>
    </location>
</feature>
<evidence type="ECO:0000313" key="11">
    <source>
        <dbReference type="EMBL" id="WUR11812.1"/>
    </source>
</evidence>
<keyword evidence="8" id="KW-0812">Transmembrane</keyword>
<dbReference type="InterPro" id="IPR011006">
    <property type="entry name" value="CheY-like_superfamily"/>
</dbReference>
<keyword evidence="8" id="KW-0472">Membrane</keyword>
<feature type="transmembrane region" description="Helical" evidence="8">
    <location>
        <begin position="133"/>
        <end position="150"/>
    </location>
</feature>
<dbReference type="InterPro" id="IPR003661">
    <property type="entry name" value="HisK_dim/P_dom"/>
</dbReference>
<dbReference type="PROSITE" id="PS50109">
    <property type="entry name" value="HIS_KIN"/>
    <property type="match status" value="1"/>
</dbReference>
<evidence type="ECO:0000256" key="1">
    <source>
        <dbReference type="ARBA" id="ARBA00000085"/>
    </source>
</evidence>
<reference evidence="11 12" key="1">
    <citation type="journal article" date="2019" name="Int. J. Syst. Evol. Microbiol.">
        <title>The Draft Whole-Genome Sequence of the Antibiotic Producer Empedobacter haloabium ATCC 31962 Provides Indications for Its Taxonomic Reclassification.</title>
        <authorList>
            <person name="Miess H."/>
            <person name="Arlt P."/>
            <person name="Apel A.K."/>
            <person name="Weber T."/>
            <person name="Nieselt K."/>
            <person name="Hanssen F."/>
            <person name="Czemmel S."/>
            <person name="Nahnsen S."/>
            <person name="Gross H."/>
        </authorList>
    </citation>
    <scope>NUCLEOTIDE SEQUENCE [LARGE SCALE GENOMIC DNA]</scope>
    <source>
        <strain evidence="11 12">ATCC 31962</strain>
    </source>
</reference>
<evidence type="ECO:0000256" key="5">
    <source>
        <dbReference type="ARBA" id="ARBA00022777"/>
    </source>
</evidence>
<dbReference type="InterPro" id="IPR036097">
    <property type="entry name" value="HisK_dim/P_sf"/>
</dbReference>
<keyword evidence="3 7" id="KW-0597">Phosphoprotein</keyword>
<feature type="domain" description="Response regulatory" evidence="10">
    <location>
        <begin position="430"/>
        <end position="544"/>
    </location>
</feature>
<gene>
    <name evidence="11" type="ORF">E7V67_019190</name>
</gene>
<evidence type="ECO:0000256" key="7">
    <source>
        <dbReference type="PROSITE-ProRule" id="PRU00169"/>
    </source>
</evidence>
<dbReference type="CDD" id="cd00075">
    <property type="entry name" value="HATPase"/>
    <property type="match status" value="1"/>
</dbReference>
<dbReference type="SMART" id="SM00448">
    <property type="entry name" value="REC"/>
    <property type="match status" value="1"/>
</dbReference>
<proteinExistence type="predicted"/>
<dbReference type="Pfam" id="PF00072">
    <property type="entry name" value="Response_reg"/>
    <property type="match status" value="1"/>
</dbReference>
<dbReference type="PANTHER" id="PTHR43711">
    <property type="entry name" value="TWO-COMPONENT HISTIDINE KINASE"/>
    <property type="match status" value="1"/>
</dbReference>
<dbReference type="PROSITE" id="PS50110">
    <property type="entry name" value="RESPONSE_REGULATORY"/>
    <property type="match status" value="1"/>
</dbReference>
<accession>A0ABZ1UGI6</accession>
<evidence type="ECO:0000256" key="3">
    <source>
        <dbReference type="ARBA" id="ARBA00022553"/>
    </source>
</evidence>
<dbReference type="InterPro" id="IPR001789">
    <property type="entry name" value="Sig_transdc_resp-reg_receiver"/>
</dbReference>
<feature type="transmembrane region" description="Helical" evidence="8">
    <location>
        <begin position="92"/>
        <end position="112"/>
    </location>
</feature>
<dbReference type="Gene3D" id="1.10.287.130">
    <property type="match status" value="1"/>
</dbReference>
<keyword evidence="12" id="KW-1185">Reference proteome</keyword>
<dbReference type="InterPro" id="IPR005467">
    <property type="entry name" value="His_kinase_dom"/>
</dbReference>
<sequence>MPAPVFIAAVLLCWLGRSPPATQDSVLAAWLALVALALLARRLVLHSNAVAALPPARGLRVAVAFSTLNGCIHALVLVVAPAPTDVNMATQSLLLVGLCAGAVATTAGYRPAFLGYMLPVIGALMLRWSSNDLAIAAIIGIFGAVLTSLADDSYRLFRDSFNIRLQQLALNERLREALRQAESANRAKTRFLASASHDLRQPLHTVALSAATLSLRPLDPDTRRISQHIDKALERLASQLDALLDISKLDAGIVPVQLEALALGPFLRQLWREFSPIAHEKGLVLTLDLDPGMPDTVMTDEVLLGRMVGNVIDNAVKYSRRGTIALSLHAHAGLLALVIEDEGPGIPPEEQGRVFEEFYQLDNIERDRAKGLGLGLSIVHRLAALLQVRLEMASVPGHGTAFYLLLPEHRGDSPRVARVPFHGNPLAALTVLVVDDNADVRLSMQELLHELGAAPVLANGTAEALLALERVKPDLLLVDLRLRGGDTGIATVHAVRARLPGLPAILISGDTSPERLREASDAHIPLLHKPTPVAQLQQLVAELVTSPSKERHVR</sequence>
<dbReference type="SMART" id="SM00387">
    <property type="entry name" value="HATPase_c"/>
    <property type="match status" value="1"/>
</dbReference>